<protein>
    <submittedName>
        <fullName evidence="4">Uncharacterized protein LOC111477287</fullName>
    </submittedName>
</protein>
<dbReference type="PANTHER" id="PTHR37249">
    <property type="entry name" value="OS03G0206201 PROTEIN"/>
    <property type="match status" value="1"/>
</dbReference>
<keyword evidence="2" id="KW-0472">Membrane</keyword>
<keyword evidence="3" id="KW-1185">Reference proteome</keyword>
<reference evidence="4" key="1">
    <citation type="submission" date="2025-08" db="UniProtKB">
        <authorList>
            <consortium name="RefSeq"/>
        </authorList>
    </citation>
    <scope>IDENTIFICATION</scope>
    <source>
        <tissue evidence="4">Young leaves</tissue>
    </source>
</reference>
<dbReference type="PANTHER" id="PTHR37249:SF3">
    <property type="entry name" value="OS03G0206201 PROTEIN"/>
    <property type="match status" value="1"/>
</dbReference>
<dbReference type="AlphaFoldDB" id="A0A6J1IQK4"/>
<organism evidence="3 4">
    <name type="scientific">Cucurbita maxima</name>
    <name type="common">Pumpkin</name>
    <name type="synonym">Winter squash</name>
    <dbReference type="NCBI Taxonomy" id="3661"/>
    <lineage>
        <taxon>Eukaryota</taxon>
        <taxon>Viridiplantae</taxon>
        <taxon>Streptophyta</taxon>
        <taxon>Embryophyta</taxon>
        <taxon>Tracheophyta</taxon>
        <taxon>Spermatophyta</taxon>
        <taxon>Magnoliopsida</taxon>
        <taxon>eudicotyledons</taxon>
        <taxon>Gunneridae</taxon>
        <taxon>Pentapetalae</taxon>
        <taxon>rosids</taxon>
        <taxon>fabids</taxon>
        <taxon>Cucurbitales</taxon>
        <taxon>Cucurbitaceae</taxon>
        <taxon>Cucurbiteae</taxon>
        <taxon>Cucurbita</taxon>
    </lineage>
</organism>
<accession>A0A6J1IQK4</accession>
<keyword evidence="2" id="KW-0812">Transmembrane</keyword>
<name>A0A6J1IQK4_CUCMA</name>
<evidence type="ECO:0000313" key="4">
    <source>
        <dbReference type="RefSeq" id="XP_022977124.1"/>
    </source>
</evidence>
<sequence>MPFHISSVLLNPSWTTSFEQGVSSFVSFSGHILVFKFLPSSFWACSAFRHFCIMKLSGFWVFFLVLQTTLLLSCFPSHLNASSTSDMALSHHHVNPNECLSDLPFNRKLKFQTDEHNSLGKKMVHPGDLKLDDYPTIDPVPSSKTSVKPGPIEHGAPLLPHMPIPPPPDQPGDYA</sequence>
<dbReference type="KEGG" id="cmax:111477287"/>
<dbReference type="Proteomes" id="UP000504608">
    <property type="component" value="Unplaced"/>
</dbReference>
<evidence type="ECO:0000256" key="2">
    <source>
        <dbReference type="SAM" id="Phobius"/>
    </source>
</evidence>
<keyword evidence="2" id="KW-1133">Transmembrane helix</keyword>
<feature type="transmembrane region" description="Helical" evidence="2">
    <location>
        <begin position="20"/>
        <end position="38"/>
    </location>
</feature>
<dbReference type="OrthoDB" id="1938519at2759"/>
<feature type="compositionally biased region" description="Pro residues" evidence="1">
    <location>
        <begin position="160"/>
        <end position="175"/>
    </location>
</feature>
<dbReference type="GeneID" id="111477287"/>
<evidence type="ECO:0000313" key="3">
    <source>
        <dbReference type="Proteomes" id="UP000504608"/>
    </source>
</evidence>
<dbReference type="RefSeq" id="XP_022977124.1">
    <property type="nucleotide sequence ID" value="XM_023121356.1"/>
</dbReference>
<feature type="transmembrane region" description="Helical" evidence="2">
    <location>
        <begin position="59"/>
        <end position="79"/>
    </location>
</feature>
<evidence type="ECO:0000256" key="1">
    <source>
        <dbReference type="SAM" id="MobiDB-lite"/>
    </source>
</evidence>
<feature type="region of interest" description="Disordered" evidence="1">
    <location>
        <begin position="133"/>
        <end position="175"/>
    </location>
</feature>
<proteinExistence type="predicted"/>
<gene>
    <name evidence="4" type="primary">LOC111477287</name>
</gene>